<protein>
    <submittedName>
        <fullName evidence="1">Uncharacterized protein</fullName>
    </submittedName>
</protein>
<dbReference type="AlphaFoldDB" id="Q72T88"/>
<dbReference type="KEGG" id="lic:LIC_11133"/>
<evidence type="ECO:0000313" key="1">
    <source>
        <dbReference type="EMBL" id="AAS69740.1"/>
    </source>
</evidence>
<dbReference type="HOGENOM" id="CLU_2219870_0_0_12"/>
<dbReference type="EMBL" id="AE016823">
    <property type="protein sequence ID" value="AAS69740.1"/>
    <property type="molecule type" value="Genomic_DNA"/>
</dbReference>
<name>Q72T88_LEPIC</name>
<gene>
    <name evidence="1" type="ordered locus">LIC_11133</name>
</gene>
<accession>Q72T88</accession>
<organism evidence="1 2">
    <name type="scientific">Leptospira interrogans serogroup Icterohaemorrhagiae serovar copenhageni (strain Fiocruz L1-130)</name>
    <dbReference type="NCBI Taxonomy" id="267671"/>
    <lineage>
        <taxon>Bacteria</taxon>
        <taxon>Pseudomonadati</taxon>
        <taxon>Spirochaetota</taxon>
        <taxon>Spirochaetia</taxon>
        <taxon>Leptospirales</taxon>
        <taxon>Leptospiraceae</taxon>
        <taxon>Leptospira</taxon>
    </lineage>
</organism>
<sequence length="106" mass="12775">MPEIREAPDLGYNPGDKLNRYVLSASPRRGRLFLVHSIFRFPFVKRKYSLEEQVYFFTIALHENSKQKKNQNRLHYRSGFFFRRNHTFYSQSGNGYSSDEFFTRHT</sequence>
<proteinExistence type="predicted"/>
<reference evidence="1 2" key="1">
    <citation type="journal article" date="2004" name="J. Bacteriol.">
        <title>Comparative genomics of two Leptospira interrogans serovars reveals novel insights into physiology and pathogenesis.</title>
        <authorList>
            <person name="Nascimento A.L."/>
            <person name="Ko A.I."/>
            <person name="Martins E.A."/>
            <person name="Monteiro-Vitorello C.B."/>
            <person name="Ho P.L."/>
            <person name="Haake D.A."/>
            <person name="Verjovski-Almeida S."/>
            <person name="Hartskeerl R.A."/>
            <person name="Marques M.V."/>
            <person name="Oliveira M.C."/>
            <person name="Menck C.F."/>
            <person name="Leite L.C."/>
            <person name="Carrer H."/>
            <person name="Coutinho L.L."/>
            <person name="Degrave W.M."/>
            <person name="Dellagostin O.A."/>
            <person name="El-Dorry H."/>
            <person name="Ferro E.S."/>
            <person name="Ferro M.I."/>
            <person name="Furlan L.R."/>
            <person name="Gamberini M."/>
            <person name="Giglioti E.A."/>
            <person name="Goes-Neto A."/>
            <person name="Goldman G.H."/>
            <person name="Goldman M.H."/>
            <person name="Harakava R."/>
            <person name="Jeronimo S.M."/>
            <person name="Junqueira-De-Azevedo I.L."/>
            <person name="Kimura E.T."/>
            <person name="Kuramae E.E."/>
            <person name="Lemos E.G."/>
            <person name="Lemos M.V."/>
            <person name="Marino C.L."/>
            <person name="Nunes L.R."/>
            <person name="De Oliveira R.C."/>
            <person name="Pereira G.G."/>
            <person name="Reis M.S."/>
            <person name="Schriefer A."/>
            <person name="Siqueira W.J."/>
            <person name="Sommer P."/>
            <person name="Tsai S.M."/>
            <person name="Simpson A.J."/>
            <person name="Ferro J.A."/>
            <person name="Camargo L.E."/>
            <person name="Kitajima J.P."/>
            <person name="Setubal J.C."/>
            <person name="Van Sluys M.A."/>
        </authorList>
    </citation>
    <scope>NUCLEOTIDE SEQUENCE [LARGE SCALE GENOMIC DNA]</scope>
    <source>
        <strain evidence="1 2">Fiocruz L1-130</strain>
    </source>
</reference>
<dbReference type="Proteomes" id="UP000007037">
    <property type="component" value="Chromosome I"/>
</dbReference>
<evidence type="ECO:0000313" key="2">
    <source>
        <dbReference type="Proteomes" id="UP000007037"/>
    </source>
</evidence>